<evidence type="ECO:0000259" key="2">
    <source>
        <dbReference type="PROSITE" id="PS51819"/>
    </source>
</evidence>
<feature type="domain" description="VOC" evidence="2">
    <location>
        <begin position="4"/>
        <end position="134"/>
    </location>
</feature>
<dbReference type="SUPFAM" id="SSF54593">
    <property type="entry name" value="Glyoxalase/Bleomycin resistance protein/Dihydroxybiphenyl dioxygenase"/>
    <property type="match status" value="1"/>
</dbReference>
<gene>
    <name evidence="3" type="ORF">F4560_007283</name>
</gene>
<feature type="region of interest" description="Disordered" evidence="1">
    <location>
        <begin position="91"/>
        <end position="112"/>
    </location>
</feature>
<keyword evidence="3" id="KW-0560">Oxidoreductase</keyword>
<reference evidence="3 4" key="1">
    <citation type="submission" date="2020-08" db="EMBL/GenBank/DDBJ databases">
        <title>Sequencing the genomes of 1000 actinobacteria strains.</title>
        <authorList>
            <person name="Klenk H.-P."/>
        </authorList>
    </citation>
    <scope>NUCLEOTIDE SEQUENCE [LARGE SCALE GENOMIC DNA]</scope>
    <source>
        <strain evidence="3 4">DSM 45486</strain>
    </source>
</reference>
<dbReference type="RefSeq" id="WP_184927567.1">
    <property type="nucleotide sequence ID" value="NZ_JACHMO010000001.1"/>
</dbReference>
<dbReference type="PANTHER" id="PTHR36437">
    <property type="entry name" value="GLYOXALASE/BLEOMYCIN RESISTANCE PROTEIN/DIOXYGENASE"/>
    <property type="match status" value="1"/>
</dbReference>
<sequence>MDWKLEVVIVPVSDVDRAKAFYADTLGFTVDTDHSAGDSFRVVQVTPPGSACSIVFGHGMGLSHTPGSLKGCQLVVSDIQAAHAHLEANGVANSGPQHFENGTMTPGPDPQDQDYGSFIFFDDPDGNTWAIQQVKRSAR</sequence>
<dbReference type="EMBL" id="JACHMO010000001">
    <property type="protein sequence ID" value="MBB5807515.1"/>
    <property type="molecule type" value="Genomic_DNA"/>
</dbReference>
<comment type="caution">
    <text evidence="3">The sequence shown here is derived from an EMBL/GenBank/DDBJ whole genome shotgun (WGS) entry which is preliminary data.</text>
</comment>
<dbReference type="Gene3D" id="3.10.180.10">
    <property type="entry name" value="2,3-Dihydroxybiphenyl 1,2-Dioxygenase, domain 1"/>
    <property type="match status" value="1"/>
</dbReference>
<dbReference type="Proteomes" id="UP000552097">
    <property type="component" value="Unassembled WGS sequence"/>
</dbReference>
<keyword evidence="3" id="KW-0456">Lyase</keyword>
<dbReference type="GO" id="GO:0051213">
    <property type="term" value="F:dioxygenase activity"/>
    <property type="evidence" value="ECO:0007669"/>
    <property type="project" value="UniProtKB-KW"/>
</dbReference>
<dbReference type="Pfam" id="PF00903">
    <property type="entry name" value="Glyoxalase"/>
    <property type="match status" value="1"/>
</dbReference>
<dbReference type="AlphaFoldDB" id="A0A7W9HSM3"/>
<dbReference type="GO" id="GO:0016829">
    <property type="term" value="F:lyase activity"/>
    <property type="evidence" value="ECO:0007669"/>
    <property type="project" value="UniProtKB-KW"/>
</dbReference>
<feature type="compositionally biased region" description="Polar residues" evidence="1">
    <location>
        <begin position="91"/>
        <end position="104"/>
    </location>
</feature>
<accession>A0A7W9HSM3</accession>
<keyword evidence="3" id="KW-0223">Dioxygenase</keyword>
<dbReference type="InterPro" id="IPR037523">
    <property type="entry name" value="VOC_core"/>
</dbReference>
<proteinExistence type="predicted"/>
<protein>
    <submittedName>
        <fullName evidence="3">Catechol 2,3-dioxygenase-like lactoylglutathione lyase family enzyme</fullName>
    </submittedName>
</protein>
<evidence type="ECO:0000256" key="1">
    <source>
        <dbReference type="SAM" id="MobiDB-lite"/>
    </source>
</evidence>
<keyword evidence="4" id="KW-1185">Reference proteome</keyword>
<dbReference type="PROSITE" id="PS51819">
    <property type="entry name" value="VOC"/>
    <property type="match status" value="1"/>
</dbReference>
<dbReference type="InterPro" id="IPR029068">
    <property type="entry name" value="Glyas_Bleomycin-R_OHBP_Dase"/>
</dbReference>
<evidence type="ECO:0000313" key="4">
    <source>
        <dbReference type="Proteomes" id="UP000552097"/>
    </source>
</evidence>
<organism evidence="3 4">
    <name type="scientific">Saccharothrix ecbatanensis</name>
    <dbReference type="NCBI Taxonomy" id="1105145"/>
    <lineage>
        <taxon>Bacteria</taxon>
        <taxon>Bacillati</taxon>
        <taxon>Actinomycetota</taxon>
        <taxon>Actinomycetes</taxon>
        <taxon>Pseudonocardiales</taxon>
        <taxon>Pseudonocardiaceae</taxon>
        <taxon>Saccharothrix</taxon>
    </lineage>
</organism>
<dbReference type="InterPro" id="IPR004360">
    <property type="entry name" value="Glyas_Fos-R_dOase_dom"/>
</dbReference>
<name>A0A7W9HSM3_9PSEU</name>
<evidence type="ECO:0000313" key="3">
    <source>
        <dbReference type="EMBL" id="MBB5807515.1"/>
    </source>
</evidence>
<dbReference type="PANTHER" id="PTHR36437:SF2">
    <property type="entry name" value="GLYOXALASE_BLEOMYCIN RESISTANCE PROTEIN_DIOXYGENASE"/>
    <property type="match status" value="1"/>
</dbReference>